<dbReference type="SMART" id="SM00386">
    <property type="entry name" value="HAT"/>
    <property type="match status" value="6"/>
</dbReference>
<keyword evidence="4" id="KW-0508">mRNA splicing</keyword>
<dbReference type="InterPro" id="IPR012677">
    <property type="entry name" value="Nucleotide-bd_a/b_plait_sf"/>
</dbReference>
<name>A0A507C5X4_9FUNG</name>
<dbReference type="RefSeq" id="XP_031025627.1">
    <property type="nucleotide sequence ID" value="XM_031168330.1"/>
</dbReference>
<dbReference type="Pfam" id="PF00076">
    <property type="entry name" value="RRM_1"/>
    <property type="match status" value="3"/>
</dbReference>
<feature type="region of interest" description="Disordered" evidence="8">
    <location>
        <begin position="202"/>
        <end position="247"/>
    </location>
</feature>
<comment type="caution">
    <text evidence="10">The sequence shown here is derived from an EMBL/GenBank/DDBJ whole genome shotgun (WGS) entry which is preliminary data.</text>
</comment>
<evidence type="ECO:0000256" key="1">
    <source>
        <dbReference type="ARBA" id="ARBA00004123"/>
    </source>
</evidence>
<dbReference type="EMBL" id="QEAO01000010">
    <property type="protein sequence ID" value="TPX35042.1"/>
    <property type="molecule type" value="Genomic_DNA"/>
</dbReference>
<feature type="region of interest" description="Disordered" evidence="8">
    <location>
        <begin position="52"/>
        <end position="145"/>
    </location>
</feature>
<dbReference type="GeneID" id="42003627"/>
<evidence type="ECO:0000313" key="11">
    <source>
        <dbReference type="Proteomes" id="UP000319731"/>
    </source>
</evidence>
<feature type="compositionally biased region" description="Polar residues" evidence="8">
    <location>
        <begin position="10"/>
        <end position="24"/>
    </location>
</feature>
<dbReference type="InterPro" id="IPR000504">
    <property type="entry name" value="RRM_dom"/>
</dbReference>
<feature type="compositionally biased region" description="Polar residues" evidence="8">
    <location>
        <begin position="488"/>
        <end position="506"/>
    </location>
</feature>
<gene>
    <name evidence="10" type="ORF">SmJEL517_g02402</name>
</gene>
<dbReference type="PANTHER" id="PTHR17204">
    <property type="entry name" value="PRE-MRNA PROCESSING PROTEIN PRP39-RELATED"/>
    <property type="match status" value="1"/>
</dbReference>
<feature type="compositionally biased region" description="Low complexity" evidence="8">
    <location>
        <begin position="202"/>
        <end position="218"/>
    </location>
</feature>
<feature type="compositionally biased region" description="Gly residues" evidence="8">
    <location>
        <begin position="1744"/>
        <end position="1776"/>
    </location>
</feature>
<evidence type="ECO:0000256" key="5">
    <source>
        <dbReference type="ARBA" id="ARBA00023242"/>
    </source>
</evidence>
<dbReference type="CDD" id="cd00590">
    <property type="entry name" value="RRM_SF"/>
    <property type="match status" value="1"/>
</dbReference>
<dbReference type="Proteomes" id="UP000319731">
    <property type="component" value="Unassembled WGS sequence"/>
</dbReference>
<dbReference type="SUPFAM" id="SSF48452">
    <property type="entry name" value="TPR-like"/>
    <property type="match status" value="1"/>
</dbReference>
<feature type="region of interest" description="Disordered" evidence="8">
    <location>
        <begin position="329"/>
        <end position="413"/>
    </location>
</feature>
<protein>
    <recommendedName>
        <fullName evidence="9">RRM domain-containing protein</fullName>
    </recommendedName>
</protein>
<feature type="region of interest" description="Disordered" evidence="8">
    <location>
        <begin position="1719"/>
        <end position="1846"/>
    </location>
</feature>
<feature type="compositionally biased region" description="Basic and acidic residues" evidence="8">
    <location>
        <begin position="366"/>
        <end position="380"/>
    </location>
</feature>
<feature type="compositionally biased region" description="Basic and acidic residues" evidence="8">
    <location>
        <begin position="1719"/>
        <end position="1742"/>
    </location>
</feature>
<dbReference type="GO" id="GO:0003723">
    <property type="term" value="F:RNA binding"/>
    <property type="evidence" value="ECO:0007669"/>
    <property type="project" value="UniProtKB-UniRule"/>
</dbReference>
<dbReference type="Gene3D" id="1.25.40.10">
    <property type="entry name" value="Tetratricopeptide repeat domain"/>
    <property type="match status" value="2"/>
</dbReference>
<sequence length="1846" mass="203914">MTTVPLRGGSLNQPVLPNSPSSTPGLDPRLFEGYSSLTSTLTYALHLASGAKNPKPSVQLPTTTAHYPATTTPTSPPATSPQYQTQSHQGMMARPPAPQYAGQVRPTTTTSPLSETSYSQAGYSSSSGANYTTQPPTTQSYALPLSPTSNAGSYAGGYALPATSSSSSGLGSSSGTHVGGYALPSNSTGGYALQMTPPYNSNAAGAAPPGGSTVSASSQRSNPTSPTSSSMQSGATQPSAAGHKPNGLFNIFRKSARRASIDGNSALAQMRHHHDHRDGDSQQHNWYPDQQQQQSMASLPPATTRQQPTQYASAQMALAQELKAIQLGTPRTAGPSPASVYPPATSSNSGYLSAPPNGVVSASVDRVMKSHTESDPRRVASAENLALEARTPSRASENGRPSSGELPTGFQLPVRKSSVPRAYGMDASLDDRAVLSTPAGQVSPIASLPRGTAIPPRGDSARAMADVNNIPANMHSSSRPVYNNTTDDKVSISSPTQTVSEMSSPSMAEDEMDIPEGEYDEEYEEEEEEEEQMEYIDEEDLLEDEDPWDELDEEVARNTELNAMIDQIENAGPVKASHSKNVNFNPMVAEVRGDGAQSTTSLLAPAPVNPEAAAAAYGSYPTLGAFEYMPGASAVSKAISGGWAQTDGQQQQQQQQQQLLLQQQQMAARPRKKVRHVQIQARGPPVAHIAIQTDPVTSDPQYDAMSAELDALTASNQTQSSREKALQLEVTELQEVLQQLRTQAEESKLEREKQVREMESAKAKFDRLSAQAYKKIMALVKDKEALDGQVSSLQAQLKQAESQTKLVTMEVDEAEDTIEQPFTQEADFSSDASSEDGNAMDTDTDILSLEELVQATEQLVINPYQYELHIKYIKTLKTHSILDELRTAREAFANAYPLSEGIWMEWLQDERRLASSMEEKRDVLKLYARAVTDYLSIEIWRDYIDYVVEEYVQGLAVSADDPDALWLTLEEVRGVCNQAMTNTGNHVSKSHVIWNACRDFEVAVLEVRNMYRDRLKIPHSAIQDTFSDYSSFETKYDNANYEKHLQSASSTQSATQKHLQKLDQFEMKLAQNEDNLQTYRSYLDYELSSKPMDKNRVKTLYERALSKHCLDVTLWDDYLAYLFSSLKGAATMLPVAERAVRNCSWSGDLWAHLIRLQEEFKKSKEDIKATMERGLAMVAAVASLEESYKVCDAYCRFEARQIQADDANAEQTIGEMRRAFTDGIKYLKEKFPPGDPYYRLEKCRIQAEVHHAKSIDRARKLYEEYIKRRSTSSELWSEFAQFEKEHGTALAVRTVYRQAVSKNLDWPDRIIQDWLQFEQEFGTVTTYYETYSRTKQVMKALAATQQRQAERAAQVGMTGVGMEQQYAQEPLMQPVIHSQQYQQQQQQEGPRPKQKREKAEPQKSKRKDRSDKETESAATEEDHPPAKRQKKGKQPANAPEPEHADAIMSEANPEAPQMIPDEDYKVIDNSFADYTVFVIGVYDEALIRDAFKECGTITDVRVADDGVLVEFKDVSSARSALKLNGTIVGEAPLSVKPCRPQKRVWEFSKDKDPSTVYVSHLPIGVEKKWLREKFEQFGNVREVRMRENKSVSFAYVEFTDSESASKALALNNTIVRDACPPMSVAISNPRVKDQQNRASNEVYITNLPKAWVEDQVQEFCKECQGLKHIRVLRDKDGNTKGSAFAEFETPEHAKAALILNAREADGRVVAVALADPNIKRKDNRKDRKQTHDSKEHERDEQASRGGGRGSSRGRAGLGFSGGGRGRGRGGFGGGDGSSQHEDSDRSSGNTPRGSGSNFQPRGSVRGRGRVTVQQPSPAQQQQQQPASTTVEVGNKNQDFFRSLISK</sequence>
<feature type="domain" description="RRM" evidence="9">
    <location>
        <begin position="1640"/>
        <end position="1716"/>
    </location>
</feature>
<comment type="subcellular location">
    <subcellularLocation>
        <location evidence="1">Nucleus</location>
    </subcellularLocation>
</comment>
<feature type="compositionally biased region" description="Low complexity" evidence="8">
    <location>
        <begin position="61"/>
        <end position="73"/>
    </location>
</feature>
<feature type="region of interest" description="Disordered" evidence="8">
    <location>
        <begin position="488"/>
        <end position="526"/>
    </location>
</feature>
<evidence type="ECO:0000256" key="4">
    <source>
        <dbReference type="ARBA" id="ARBA00023187"/>
    </source>
</evidence>
<keyword evidence="11" id="KW-1185">Reference proteome</keyword>
<keyword evidence="6" id="KW-0694">RNA-binding</keyword>
<dbReference type="GO" id="GO:0006397">
    <property type="term" value="P:mRNA processing"/>
    <property type="evidence" value="ECO:0007669"/>
    <property type="project" value="UniProtKB-KW"/>
</dbReference>
<dbReference type="PROSITE" id="PS50102">
    <property type="entry name" value="RRM"/>
    <property type="match status" value="3"/>
</dbReference>
<dbReference type="Pfam" id="PF05843">
    <property type="entry name" value="Suf"/>
    <property type="match status" value="1"/>
</dbReference>
<feature type="domain" description="RRM" evidence="9">
    <location>
        <begin position="1554"/>
        <end position="1629"/>
    </location>
</feature>
<evidence type="ECO:0000256" key="8">
    <source>
        <dbReference type="SAM" id="MobiDB-lite"/>
    </source>
</evidence>
<proteinExistence type="predicted"/>
<evidence type="ECO:0000259" key="9">
    <source>
        <dbReference type="PROSITE" id="PS50102"/>
    </source>
</evidence>
<dbReference type="Gene3D" id="3.30.70.330">
    <property type="match status" value="3"/>
</dbReference>
<feature type="compositionally biased region" description="Low complexity" evidence="8">
    <location>
        <begin position="107"/>
        <end position="129"/>
    </location>
</feature>
<dbReference type="InterPro" id="IPR011990">
    <property type="entry name" value="TPR-like_helical_dom_sf"/>
</dbReference>
<feature type="region of interest" description="Disordered" evidence="8">
    <location>
        <begin position="1377"/>
        <end position="1442"/>
    </location>
</feature>
<feature type="compositionally biased region" description="Polar residues" evidence="8">
    <location>
        <begin position="1786"/>
        <end position="1800"/>
    </location>
</feature>
<feature type="compositionally biased region" description="Polar residues" evidence="8">
    <location>
        <begin position="130"/>
        <end position="145"/>
    </location>
</feature>
<evidence type="ECO:0000256" key="7">
    <source>
        <dbReference type="SAM" id="Coils"/>
    </source>
</evidence>
<organism evidence="10 11">
    <name type="scientific">Synchytrium microbalum</name>
    <dbReference type="NCBI Taxonomy" id="1806994"/>
    <lineage>
        <taxon>Eukaryota</taxon>
        <taxon>Fungi</taxon>
        <taxon>Fungi incertae sedis</taxon>
        <taxon>Chytridiomycota</taxon>
        <taxon>Chytridiomycota incertae sedis</taxon>
        <taxon>Chytridiomycetes</taxon>
        <taxon>Synchytriales</taxon>
        <taxon>Synchytriaceae</taxon>
        <taxon>Synchytrium</taxon>
    </lineage>
</organism>
<feature type="compositionally biased region" description="Acidic residues" evidence="8">
    <location>
        <begin position="508"/>
        <end position="526"/>
    </location>
</feature>
<dbReference type="GO" id="GO:0005634">
    <property type="term" value="C:nucleus"/>
    <property type="evidence" value="ECO:0007669"/>
    <property type="project" value="UniProtKB-SubCell"/>
</dbReference>
<feature type="compositionally biased region" description="Polar residues" evidence="8">
    <location>
        <begin position="282"/>
        <end position="311"/>
    </location>
</feature>
<dbReference type="SMART" id="SM00360">
    <property type="entry name" value="RRM"/>
    <property type="match status" value="3"/>
</dbReference>
<feature type="coiled-coil region" evidence="7">
    <location>
        <begin position="723"/>
        <end position="817"/>
    </location>
</feature>
<feature type="compositionally biased region" description="Basic and acidic residues" evidence="8">
    <location>
        <begin position="1397"/>
        <end position="1425"/>
    </location>
</feature>
<dbReference type="GO" id="GO:0008380">
    <property type="term" value="P:RNA splicing"/>
    <property type="evidence" value="ECO:0007669"/>
    <property type="project" value="UniProtKB-KW"/>
</dbReference>
<feature type="compositionally biased region" description="Polar residues" evidence="8">
    <location>
        <begin position="1834"/>
        <end position="1846"/>
    </location>
</feature>
<dbReference type="InterPro" id="IPR008847">
    <property type="entry name" value="Suf"/>
</dbReference>
<evidence type="ECO:0000256" key="2">
    <source>
        <dbReference type="ARBA" id="ARBA00022664"/>
    </source>
</evidence>
<keyword evidence="2" id="KW-0507">mRNA processing</keyword>
<feature type="region of interest" description="Disordered" evidence="8">
    <location>
        <begin position="268"/>
        <end position="311"/>
    </location>
</feature>
<evidence type="ECO:0000313" key="10">
    <source>
        <dbReference type="EMBL" id="TPX35042.1"/>
    </source>
</evidence>
<dbReference type="SUPFAM" id="SSF54928">
    <property type="entry name" value="RNA-binding domain, RBD"/>
    <property type="match status" value="2"/>
</dbReference>
<feature type="region of interest" description="Disordered" evidence="8">
    <location>
        <begin position="1"/>
        <end position="27"/>
    </location>
</feature>
<keyword evidence="5" id="KW-0539">Nucleus</keyword>
<dbReference type="STRING" id="1806994.A0A507C5X4"/>
<dbReference type="PANTHER" id="PTHR17204:SF25">
    <property type="entry name" value="RRM DOMAIN-CONTAINING PROTEIN"/>
    <property type="match status" value="1"/>
</dbReference>
<keyword evidence="7" id="KW-0175">Coiled coil</keyword>
<dbReference type="InterPro" id="IPR003107">
    <property type="entry name" value="HAT"/>
</dbReference>
<evidence type="ECO:0000256" key="6">
    <source>
        <dbReference type="PROSITE-ProRule" id="PRU00176"/>
    </source>
</evidence>
<accession>A0A507C5X4</accession>
<dbReference type="InterPro" id="IPR035979">
    <property type="entry name" value="RBD_domain_sf"/>
</dbReference>
<evidence type="ECO:0000256" key="3">
    <source>
        <dbReference type="ARBA" id="ARBA00022737"/>
    </source>
</evidence>
<feature type="domain" description="RRM" evidence="9">
    <location>
        <begin position="1474"/>
        <end position="1540"/>
    </location>
</feature>
<feature type="compositionally biased region" description="Polar residues" evidence="8">
    <location>
        <begin position="219"/>
        <end position="239"/>
    </location>
</feature>
<reference evidence="10 11" key="1">
    <citation type="journal article" date="2019" name="Sci. Rep.">
        <title>Comparative genomics of chytrid fungi reveal insights into the obligate biotrophic and pathogenic lifestyle of Synchytrium endobioticum.</title>
        <authorList>
            <person name="van de Vossenberg B.T.L.H."/>
            <person name="Warris S."/>
            <person name="Nguyen H.D.T."/>
            <person name="van Gent-Pelzer M.P.E."/>
            <person name="Joly D.L."/>
            <person name="van de Geest H.C."/>
            <person name="Bonants P.J.M."/>
            <person name="Smith D.S."/>
            <person name="Levesque C.A."/>
            <person name="van der Lee T.A.J."/>
        </authorList>
    </citation>
    <scope>NUCLEOTIDE SEQUENCE [LARGE SCALE GENOMIC DNA]</scope>
    <source>
        <strain evidence="10 11">JEL517</strain>
    </source>
</reference>
<keyword evidence="3" id="KW-0677">Repeat</keyword>
<dbReference type="OrthoDB" id="360390at2759"/>
<feature type="compositionally biased region" description="Low complexity" evidence="8">
    <location>
        <begin position="1809"/>
        <end position="1830"/>
    </location>
</feature>